<dbReference type="Proteomes" id="UP001500212">
    <property type="component" value="Unassembled WGS sequence"/>
</dbReference>
<dbReference type="EMBL" id="BAABHJ010000017">
    <property type="protein sequence ID" value="GAA4611646.1"/>
    <property type="molecule type" value="Genomic_DNA"/>
</dbReference>
<proteinExistence type="predicted"/>
<dbReference type="RefSeq" id="WP_345358884.1">
    <property type="nucleotide sequence ID" value="NZ_BAABHJ010000017.1"/>
</dbReference>
<feature type="transmembrane region" description="Helical" evidence="1">
    <location>
        <begin position="131"/>
        <end position="147"/>
    </location>
</feature>
<name>A0ABP8TQY5_9ACTN</name>
<dbReference type="PANTHER" id="PTHR40763:SF4">
    <property type="entry name" value="DUF1707 DOMAIN-CONTAINING PROTEIN"/>
    <property type="match status" value="1"/>
</dbReference>
<keyword evidence="1" id="KW-0812">Transmembrane</keyword>
<organism evidence="3 4">
    <name type="scientific">Actinoallomurus liliacearum</name>
    <dbReference type="NCBI Taxonomy" id="1080073"/>
    <lineage>
        <taxon>Bacteria</taxon>
        <taxon>Bacillati</taxon>
        <taxon>Actinomycetota</taxon>
        <taxon>Actinomycetes</taxon>
        <taxon>Streptosporangiales</taxon>
        <taxon>Thermomonosporaceae</taxon>
        <taxon>Actinoallomurus</taxon>
    </lineage>
</organism>
<dbReference type="Pfam" id="PF08044">
    <property type="entry name" value="DUF1707"/>
    <property type="match status" value="1"/>
</dbReference>
<evidence type="ECO:0000259" key="2">
    <source>
        <dbReference type="Pfam" id="PF08044"/>
    </source>
</evidence>
<evidence type="ECO:0000256" key="1">
    <source>
        <dbReference type="SAM" id="Phobius"/>
    </source>
</evidence>
<comment type="caution">
    <text evidence="3">The sequence shown here is derived from an EMBL/GenBank/DDBJ whole genome shotgun (WGS) entry which is preliminary data.</text>
</comment>
<feature type="transmembrane region" description="Helical" evidence="1">
    <location>
        <begin position="153"/>
        <end position="170"/>
    </location>
</feature>
<accession>A0ABP8TQY5</accession>
<evidence type="ECO:0000313" key="3">
    <source>
        <dbReference type="EMBL" id="GAA4611646.1"/>
    </source>
</evidence>
<gene>
    <name evidence="3" type="ORF">GCM10023195_49470</name>
</gene>
<dbReference type="InterPro" id="IPR012551">
    <property type="entry name" value="DUF1707_SHOCT-like"/>
</dbReference>
<keyword evidence="1" id="KW-1133">Transmembrane helix</keyword>
<evidence type="ECO:0000313" key="4">
    <source>
        <dbReference type="Proteomes" id="UP001500212"/>
    </source>
</evidence>
<reference evidence="4" key="1">
    <citation type="journal article" date="2019" name="Int. J. Syst. Evol. Microbiol.">
        <title>The Global Catalogue of Microorganisms (GCM) 10K type strain sequencing project: providing services to taxonomists for standard genome sequencing and annotation.</title>
        <authorList>
            <consortium name="The Broad Institute Genomics Platform"/>
            <consortium name="The Broad Institute Genome Sequencing Center for Infectious Disease"/>
            <person name="Wu L."/>
            <person name="Ma J."/>
        </authorList>
    </citation>
    <scope>NUCLEOTIDE SEQUENCE [LARGE SCALE GENOMIC DNA]</scope>
    <source>
        <strain evidence="4">JCM 17938</strain>
    </source>
</reference>
<protein>
    <submittedName>
        <fullName evidence="3">DUF1707 domain-containing protein</fullName>
    </submittedName>
</protein>
<keyword evidence="1" id="KW-0472">Membrane</keyword>
<dbReference type="PANTHER" id="PTHR40763">
    <property type="entry name" value="MEMBRANE PROTEIN-RELATED"/>
    <property type="match status" value="1"/>
</dbReference>
<feature type="domain" description="DUF1707" evidence="2">
    <location>
        <begin position="5"/>
        <end position="57"/>
    </location>
</feature>
<sequence>MNSELRIGDAERDAVASALHEHFAQGRLDREELDERLSATLAAKTVGDLRQVTRDLPASPDTVAPPFGAADEADRFGWPRPQWGGPYRDGPYWGGPRWHGRSWAEPHLGGPPWARHAAARRMAYGGRHPRFAPRAGVFLIALIAIAALTRGWFLFPLFAVVWCAMAFAGIRHARRHRLSR</sequence>
<keyword evidence="4" id="KW-1185">Reference proteome</keyword>